<dbReference type="AlphaFoldDB" id="A0A077LU75"/>
<evidence type="ECO:0000256" key="5">
    <source>
        <dbReference type="ARBA" id="ARBA00023049"/>
    </source>
</evidence>
<protein>
    <submittedName>
        <fullName evidence="8">Putative protease</fullName>
    </submittedName>
</protein>
<dbReference type="PANTHER" id="PTHR43690">
    <property type="entry name" value="NARDILYSIN"/>
    <property type="match status" value="1"/>
</dbReference>
<comment type="similarity">
    <text evidence="1">Belongs to the peptidase M16 family.</text>
</comment>
<evidence type="ECO:0000256" key="3">
    <source>
        <dbReference type="ARBA" id="ARBA00022801"/>
    </source>
</evidence>
<dbReference type="PANTHER" id="PTHR43690:SF21">
    <property type="entry name" value="PROCESSING PROTEASE"/>
    <property type="match status" value="1"/>
</dbReference>
<dbReference type="InterPro" id="IPR050626">
    <property type="entry name" value="Peptidase_M16"/>
</dbReference>
<dbReference type="InterPro" id="IPR011765">
    <property type="entry name" value="Pept_M16_N"/>
</dbReference>
<gene>
    <name evidence="8" type="ORF">BN12_1800007</name>
</gene>
<evidence type="ECO:0000256" key="2">
    <source>
        <dbReference type="ARBA" id="ARBA00022670"/>
    </source>
</evidence>
<dbReference type="InterPro" id="IPR007863">
    <property type="entry name" value="Peptidase_M16_C"/>
</dbReference>
<dbReference type="EMBL" id="CAJB01000091">
    <property type="protein sequence ID" value="CCH77293.1"/>
    <property type="molecule type" value="Genomic_DNA"/>
</dbReference>
<dbReference type="InterPro" id="IPR011249">
    <property type="entry name" value="Metalloenz_LuxS/M16"/>
</dbReference>
<dbReference type="GO" id="GO:0046872">
    <property type="term" value="F:metal ion binding"/>
    <property type="evidence" value="ECO:0007669"/>
    <property type="project" value="InterPro"/>
</dbReference>
<dbReference type="OrthoDB" id="9811314at2"/>
<evidence type="ECO:0000256" key="4">
    <source>
        <dbReference type="ARBA" id="ARBA00022833"/>
    </source>
</evidence>
<evidence type="ECO:0000313" key="9">
    <source>
        <dbReference type="Proteomes" id="UP000035721"/>
    </source>
</evidence>
<feature type="domain" description="Peptidase M16 C-terminal" evidence="7">
    <location>
        <begin position="185"/>
        <end position="359"/>
    </location>
</feature>
<reference evidence="8 9" key="1">
    <citation type="journal article" date="2013" name="ISME J.">
        <title>A metabolic model for members of the genus Tetrasphaera involved in enhanced biological phosphorus removal.</title>
        <authorList>
            <person name="Kristiansen R."/>
            <person name="Nguyen H.T.T."/>
            <person name="Saunders A.M."/>
            <person name="Nielsen J.L."/>
            <person name="Wimmer R."/>
            <person name="Le V.Q."/>
            <person name="McIlroy S.J."/>
            <person name="Petrovski S."/>
            <person name="Seviour R.J."/>
            <person name="Calteau A."/>
            <person name="Nielsen K.L."/>
            <person name="Nielsen P.H."/>
        </authorList>
    </citation>
    <scope>NUCLEOTIDE SEQUENCE [LARGE SCALE GENOMIC DNA]</scope>
    <source>
        <strain evidence="8 9">T1-X7</strain>
    </source>
</reference>
<dbReference type="SUPFAM" id="SSF63411">
    <property type="entry name" value="LuxS/MPP-like metallohydrolase"/>
    <property type="match status" value="2"/>
</dbReference>
<dbReference type="Pfam" id="PF05193">
    <property type="entry name" value="Peptidase_M16_C"/>
    <property type="match status" value="1"/>
</dbReference>
<organism evidence="8 9">
    <name type="scientific">Nostocoides japonicum T1-X7</name>
    <dbReference type="NCBI Taxonomy" id="1194083"/>
    <lineage>
        <taxon>Bacteria</taxon>
        <taxon>Bacillati</taxon>
        <taxon>Actinomycetota</taxon>
        <taxon>Actinomycetes</taxon>
        <taxon>Micrococcales</taxon>
        <taxon>Intrasporangiaceae</taxon>
        <taxon>Nostocoides</taxon>
    </lineage>
</organism>
<dbReference type="STRING" id="1194083.BN12_1800007"/>
<dbReference type="Proteomes" id="UP000035721">
    <property type="component" value="Unassembled WGS sequence"/>
</dbReference>
<accession>A0A077LU75</accession>
<proteinExistence type="inferred from homology"/>
<dbReference type="Pfam" id="PF00675">
    <property type="entry name" value="Peptidase_M16"/>
    <property type="match status" value="1"/>
</dbReference>
<keyword evidence="9" id="KW-1185">Reference proteome</keyword>
<feature type="domain" description="Peptidase M16 N-terminal" evidence="6">
    <location>
        <begin position="30"/>
        <end position="152"/>
    </location>
</feature>
<dbReference type="RefSeq" id="WP_048554223.1">
    <property type="nucleotide sequence ID" value="NZ_HF570958.1"/>
</dbReference>
<dbReference type="Gene3D" id="3.30.830.10">
    <property type="entry name" value="Metalloenzyme, LuxS/M16 peptidase-like"/>
    <property type="match status" value="2"/>
</dbReference>
<dbReference type="GO" id="GO:0006508">
    <property type="term" value="P:proteolysis"/>
    <property type="evidence" value="ECO:0007669"/>
    <property type="project" value="UniProtKB-KW"/>
</dbReference>
<keyword evidence="3" id="KW-0378">Hydrolase</keyword>
<name>A0A077LU75_9MICO</name>
<keyword evidence="5" id="KW-0482">Metalloprotease</keyword>
<evidence type="ECO:0000256" key="1">
    <source>
        <dbReference type="ARBA" id="ARBA00007261"/>
    </source>
</evidence>
<keyword evidence="4" id="KW-0862">Zinc</keyword>
<evidence type="ECO:0000313" key="8">
    <source>
        <dbReference type="EMBL" id="CCH77293.1"/>
    </source>
</evidence>
<sequence>MSLSTRPAIGPPGPWTFPVPLASELPSGLRVLTHHLPGQYVVSVRVVVPLLVASEPRELEGIATLMSRLLDEGTLHHTPIEFAGLLERGGIGLGAGMTESALVIELDVPQRRLAQALDLLRQLLAEPAFPEAEVRRAVATRTSEIEQQRAHASHRAGLAFFEAFFDPAERASRPAGGTTETVGAVTRADLVAFHAERVGPLGATVVVAGDLTGVDATALVGDTLGRWTAPSHVPAPGPRAAVRAADAARIVVVDRPGSVQSELAVGWSGPDRHVTEPAGWAAYQVLSFVIGGSPNARIDAVLREEKGYTYGIRSAFRPRRVGGTFYTSGSVRSEVTVEALRLLLDILDGARSGYTVEEVRSGADFIGLTAPGRYATADAVAAETAGLVIDGLPSDFTTSNLAALGGLTPQVLRDAASAYLTGEWTVVVVGDAAAWLDGVRALGRGDVTVVPA</sequence>
<dbReference type="GO" id="GO:0008237">
    <property type="term" value="F:metallopeptidase activity"/>
    <property type="evidence" value="ECO:0007669"/>
    <property type="project" value="UniProtKB-KW"/>
</dbReference>
<evidence type="ECO:0000259" key="6">
    <source>
        <dbReference type="Pfam" id="PF00675"/>
    </source>
</evidence>
<keyword evidence="2 8" id="KW-0645">Protease</keyword>
<comment type="caution">
    <text evidence="8">The sequence shown here is derived from an EMBL/GenBank/DDBJ whole genome shotgun (WGS) entry which is preliminary data.</text>
</comment>
<evidence type="ECO:0000259" key="7">
    <source>
        <dbReference type="Pfam" id="PF05193"/>
    </source>
</evidence>